<evidence type="ECO:0000313" key="2">
    <source>
        <dbReference type="RefSeq" id="XP_070855055.1"/>
    </source>
</evidence>
<dbReference type="Pfam" id="PF05380">
    <property type="entry name" value="Peptidase_A17"/>
    <property type="match status" value="1"/>
</dbReference>
<dbReference type="Proteomes" id="UP001652628">
    <property type="component" value="Unplaced"/>
</dbReference>
<accession>A0ABM4TYK2</accession>
<keyword evidence="1" id="KW-1185">Reference proteome</keyword>
<name>A0ABM4TYK2_DROSZ</name>
<sequence length="585" mass="66613">MRVMIFGEECSPSAAHHVKTVNAKRFMDSDPRAVKAIVDYHYVDDYVDSFATENEAIGVATRVKEIHAQGGFELCKFSSSSPAVERMFGPSEHAQTIGWGEAEQKILRMRRQPATDDFRFRVQYHKVAPIVLGWVRVPTKREPLSMVMSTFDPLGFLCCLMVTAKLLLREVWRRKIPWDDPLPDEMYNAFMDWRKEMEKVDKFRGPRHYFGHGQVKATEMHVFVDASQSAFAAVIYWRITYKDDDVQVSFVCAKTKCAPMRTMTIPRLELQAAVLVLRWIGSTHRRFKQFVGNRVADILESTKVAQWRWLPSADNVADDATRSRFSVDLSEESPWLNGPAFLSRPAASWPGSAPSDEANADDEEEMPSELVLIGASETFILIQRFSSYRRLLRTAAWVLRFTRRCRGQRDELENYGLTAAECEDAENLLIRKAQHEAFPDEMRAAESRLEVARRTDICGLAPYLDGNGVLRAYGRIDTALSNPSESGVWERMVQCEKRLLRHTVKEVAPNEHVLESFLIEAENIENSRPLTHLPVSADQEAPLTLNDLLKGAACPLDTLGLDGGLVKKGSTRKQWRIARLLRDRF</sequence>
<dbReference type="InterPro" id="IPR008042">
    <property type="entry name" value="Retrotrans_Pao"/>
</dbReference>
<gene>
    <name evidence="2" type="primary">LOC139352189</name>
</gene>
<evidence type="ECO:0000313" key="1">
    <source>
        <dbReference type="Proteomes" id="UP001652628"/>
    </source>
</evidence>
<dbReference type="RefSeq" id="XP_070855055.1">
    <property type="nucleotide sequence ID" value="XM_070998954.1"/>
</dbReference>
<protein>
    <submittedName>
        <fullName evidence="2">Uncharacterized protein</fullName>
    </submittedName>
</protein>
<dbReference type="PANTHER" id="PTHR47331">
    <property type="entry name" value="PHD-TYPE DOMAIN-CONTAINING PROTEIN"/>
    <property type="match status" value="1"/>
</dbReference>
<organism evidence="1 2">
    <name type="scientific">Drosophila suzukii</name>
    <name type="common">Spotted-wing drosophila fruit fly</name>
    <dbReference type="NCBI Taxonomy" id="28584"/>
    <lineage>
        <taxon>Eukaryota</taxon>
        <taxon>Metazoa</taxon>
        <taxon>Ecdysozoa</taxon>
        <taxon>Arthropoda</taxon>
        <taxon>Hexapoda</taxon>
        <taxon>Insecta</taxon>
        <taxon>Pterygota</taxon>
        <taxon>Neoptera</taxon>
        <taxon>Endopterygota</taxon>
        <taxon>Diptera</taxon>
        <taxon>Brachycera</taxon>
        <taxon>Muscomorpha</taxon>
        <taxon>Ephydroidea</taxon>
        <taxon>Drosophilidae</taxon>
        <taxon>Drosophila</taxon>
        <taxon>Sophophora</taxon>
    </lineage>
</organism>
<dbReference type="GeneID" id="139352189"/>
<proteinExistence type="predicted"/>
<reference evidence="2" key="1">
    <citation type="submission" date="2025-08" db="UniProtKB">
        <authorList>
            <consortium name="RefSeq"/>
        </authorList>
    </citation>
    <scope>IDENTIFICATION</scope>
</reference>